<dbReference type="PANTHER" id="PTHR43201">
    <property type="entry name" value="ACYL-COA SYNTHETASE"/>
    <property type="match status" value="1"/>
</dbReference>
<dbReference type="AlphaFoldDB" id="A0A542DE99"/>
<dbReference type="Proteomes" id="UP000320876">
    <property type="component" value="Unassembled WGS sequence"/>
</dbReference>
<dbReference type="InterPro" id="IPR045851">
    <property type="entry name" value="AMP-bd_C_sf"/>
</dbReference>
<dbReference type="OrthoDB" id="4507402at2"/>
<keyword evidence="2 6" id="KW-0436">Ligase</keyword>
<dbReference type="Pfam" id="PF00501">
    <property type="entry name" value="AMP-binding"/>
    <property type="match status" value="1"/>
</dbReference>
<feature type="domain" description="AMP-dependent synthetase/ligase" evidence="4">
    <location>
        <begin position="39"/>
        <end position="404"/>
    </location>
</feature>
<reference evidence="6 7" key="1">
    <citation type="submission" date="2019-06" db="EMBL/GenBank/DDBJ databases">
        <title>Sequencing the genomes of 1000 actinobacteria strains.</title>
        <authorList>
            <person name="Klenk H.-P."/>
        </authorList>
    </citation>
    <scope>NUCLEOTIDE SEQUENCE [LARGE SCALE GENOMIC DNA]</scope>
    <source>
        <strain evidence="6 7">DSM 45679</strain>
    </source>
</reference>
<keyword evidence="3" id="KW-0472">Membrane</keyword>
<dbReference type="SUPFAM" id="SSF56801">
    <property type="entry name" value="Acetyl-CoA synthetase-like"/>
    <property type="match status" value="1"/>
</dbReference>
<name>A0A542DE99_AMYCI</name>
<evidence type="ECO:0000256" key="1">
    <source>
        <dbReference type="ARBA" id="ARBA00006432"/>
    </source>
</evidence>
<proteinExistence type="inferred from homology"/>
<comment type="caution">
    <text evidence="6">The sequence shown here is derived from an EMBL/GenBank/DDBJ whole genome shotgun (WGS) entry which is preliminary data.</text>
</comment>
<keyword evidence="3" id="KW-1133">Transmembrane helix</keyword>
<keyword evidence="7" id="KW-1185">Reference proteome</keyword>
<dbReference type="RefSeq" id="WP_141996218.1">
    <property type="nucleotide sequence ID" value="NZ_VFML01000001.1"/>
</dbReference>
<comment type="similarity">
    <text evidence="1">Belongs to the ATP-dependent AMP-binding enzyme family.</text>
</comment>
<dbReference type="Gene3D" id="3.40.50.12780">
    <property type="entry name" value="N-terminal domain of ligase-like"/>
    <property type="match status" value="1"/>
</dbReference>
<evidence type="ECO:0000313" key="7">
    <source>
        <dbReference type="Proteomes" id="UP000320876"/>
    </source>
</evidence>
<protein>
    <submittedName>
        <fullName evidence="6">Acyl-CoA synthetase (AMP-forming)/AMP-acid ligase II</fullName>
    </submittedName>
</protein>
<feature type="domain" description="AMP-binding enzyme C-terminal" evidence="5">
    <location>
        <begin position="456"/>
        <end position="530"/>
    </location>
</feature>
<evidence type="ECO:0000259" key="5">
    <source>
        <dbReference type="Pfam" id="PF13193"/>
    </source>
</evidence>
<dbReference type="InterPro" id="IPR025110">
    <property type="entry name" value="AMP-bd_C"/>
</dbReference>
<organism evidence="6 7">
    <name type="scientific">Amycolatopsis cihanbeyliensis</name>
    <dbReference type="NCBI Taxonomy" id="1128664"/>
    <lineage>
        <taxon>Bacteria</taxon>
        <taxon>Bacillati</taxon>
        <taxon>Actinomycetota</taxon>
        <taxon>Actinomycetes</taxon>
        <taxon>Pseudonocardiales</taxon>
        <taxon>Pseudonocardiaceae</taxon>
        <taxon>Amycolatopsis</taxon>
    </lineage>
</organism>
<dbReference type="Gene3D" id="3.30.300.30">
    <property type="match status" value="1"/>
</dbReference>
<keyword evidence="3" id="KW-0812">Transmembrane</keyword>
<dbReference type="InterPro" id="IPR000873">
    <property type="entry name" value="AMP-dep_synth/lig_dom"/>
</dbReference>
<gene>
    <name evidence="6" type="ORF">FB471_1085</name>
</gene>
<dbReference type="PANTHER" id="PTHR43201:SF5">
    <property type="entry name" value="MEDIUM-CHAIN ACYL-COA LIGASE ACSF2, MITOCHONDRIAL"/>
    <property type="match status" value="1"/>
</dbReference>
<evidence type="ECO:0000259" key="4">
    <source>
        <dbReference type="Pfam" id="PF00501"/>
    </source>
</evidence>
<sequence>MTTAEQPRTGRYADLVPASVRRSWSAAGNYPDRDLYTLFSEQCAAAPGRPAVIDADGEVSYLELDEMARGLAAGLAGLGVGPGDVVAVQLPNGRLACVTDLAIAALGAVALPYPAGRGQREAASLLARSEAVAVITVTEYGDFPCAERIRALATELPTLRAVVAVGTETPRGCVPMHALLAGGTHGFRPAQPDPDGPARILVTSGSEAEPKMVLYSHNALAGGRGAMMAGLRRDSTPMRNLFLVPLASAFGSSGTAVTLAAFGGTLLLQPRFDAGTTLELIHRARPTHLLGVPTMLRMVLDHPDFAGTDTSSLHAVVLGGSVLDEPTVRRGRNALGCPVINLYGSADGVSCHTALDDPPPRATTAGQPNPAVAEVRIVDTELREVPRGEIGEIVARGPMTPLCYVAAPELDQRYRIDGGWVRTGDLGLIDAEGYLLVVGRLKDVVIRGGMNLSPAEVEAMLITHPAITDVACVPVSDPVLGERLCACVASTGSPTLADLTDHLGRAGLEQRKFPEKLLLLPALPLGAAGKVDRRALRAEAELRATDR</sequence>
<evidence type="ECO:0000256" key="3">
    <source>
        <dbReference type="SAM" id="Phobius"/>
    </source>
</evidence>
<dbReference type="InterPro" id="IPR042099">
    <property type="entry name" value="ANL_N_sf"/>
</dbReference>
<dbReference type="GO" id="GO:0006631">
    <property type="term" value="P:fatty acid metabolic process"/>
    <property type="evidence" value="ECO:0007669"/>
    <property type="project" value="TreeGrafter"/>
</dbReference>
<feature type="transmembrane region" description="Helical" evidence="3">
    <location>
        <begin position="241"/>
        <end position="268"/>
    </location>
</feature>
<accession>A0A542DE99</accession>
<evidence type="ECO:0000313" key="6">
    <source>
        <dbReference type="EMBL" id="TQJ01407.1"/>
    </source>
</evidence>
<dbReference type="Pfam" id="PF13193">
    <property type="entry name" value="AMP-binding_C"/>
    <property type="match status" value="1"/>
</dbReference>
<evidence type="ECO:0000256" key="2">
    <source>
        <dbReference type="ARBA" id="ARBA00022598"/>
    </source>
</evidence>
<dbReference type="EMBL" id="VFML01000001">
    <property type="protein sequence ID" value="TQJ01407.1"/>
    <property type="molecule type" value="Genomic_DNA"/>
</dbReference>
<dbReference type="GO" id="GO:0031956">
    <property type="term" value="F:medium-chain fatty acid-CoA ligase activity"/>
    <property type="evidence" value="ECO:0007669"/>
    <property type="project" value="TreeGrafter"/>
</dbReference>